<reference evidence="2 3" key="1">
    <citation type="submission" date="2020-04" db="EMBL/GenBank/DDBJ databases">
        <authorList>
            <person name="Hitch T.C.A."/>
            <person name="Wylensek D."/>
            <person name="Clavel T."/>
        </authorList>
    </citation>
    <scope>NUCLEOTIDE SEQUENCE [LARGE SCALE GENOMIC DNA]</scope>
    <source>
        <strain evidence="2 3">COR2-253-APC-1A</strain>
    </source>
</reference>
<dbReference type="InterPro" id="IPR049327">
    <property type="entry name" value="TibC/BAHTCr-like_N"/>
</dbReference>
<evidence type="ECO:0000313" key="3">
    <source>
        <dbReference type="Proteomes" id="UP000576225"/>
    </source>
</evidence>
<dbReference type="AlphaFoldDB" id="A0A848B1X6"/>
<protein>
    <submittedName>
        <fullName evidence="2">Autotransporter strand-loop-strand O-heptosyltransferase</fullName>
    </submittedName>
</protein>
<dbReference type="NCBIfam" id="TIGR04414">
    <property type="entry name" value="hepto_Aah_TibC"/>
    <property type="match status" value="1"/>
</dbReference>
<accession>A0A848B1X6</accession>
<keyword evidence="2" id="KW-0808">Transferase</keyword>
<comment type="caution">
    <text evidence="2">The sequence shown here is derived from an EMBL/GenBank/DDBJ whole genome shotgun (WGS) entry which is preliminary data.</text>
</comment>
<feature type="domain" description="Autotransproter heptosyltransferase TibC/BAHTCr-like N-terminal" evidence="1">
    <location>
        <begin position="57"/>
        <end position="118"/>
    </location>
</feature>
<organism evidence="2 3">
    <name type="scientific">Victivallis vadensis</name>
    <dbReference type="NCBI Taxonomy" id="172901"/>
    <lineage>
        <taxon>Bacteria</taxon>
        <taxon>Pseudomonadati</taxon>
        <taxon>Lentisphaerota</taxon>
        <taxon>Lentisphaeria</taxon>
        <taxon>Victivallales</taxon>
        <taxon>Victivallaceae</taxon>
        <taxon>Victivallis</taxon>
    </lineage>
</organism>
<name>A0A848B1X6_9BACT</name>
<sequence length="242" mass="27434">MDDFTIAADNNAPTQDISVNTAKPDLTASQELAKGQQVDQKSIYGEVPQIPTLDAIEGIKFDFNHGIRILFPHNDKTYRVTFTDIDTGVILFSNDTVPGAYVTSVKKFYIKFRLIIHEKGKDEPIFTHDYDCKDKEVMIQLPVGTIGDSIGWFSYVERFQKKHGCKLICVMTPWIAAVVKDQYPDITFIGPEEAKKYKPYACYYMGLFFRGDVDNQPIDFRYIGLHRTAGYILGVDPADEPP</sequence>
<dbReference type="RefSeq" id="WP_168964093.1">
    <property type="nucleotide sequence ID" value="NZ_JABAEW010000083.1"/>
</dbReference>
<dbReference type="EMBL" id="JABAEW010000083">
    <property type="protein sequence ID" value="NMD89161.1"/>
    <property type="molecule type" value="Genomic_DNA"/>
</dbReference>
<evidence type="ECO:0000259" key="1">
    <source>
        <dbReference type="Pfam" id="PF21129"/>
    </source>
</evidence>
<feature type="non-terminal residue" evidence="2">
    <location>
        <position position="242"/>
    </location>
</feature>
<proteinExistence type="predicted"/>
<gene>
    <name evidence="2" type="ORF">HF882_21480</name>
</gene>
<dbReference type="GO" id="GO:0016757">
    <property type="term" value="F:glycosyltransferase activity"/>
    <property type="evidence" value="ECO:0007669"/>
    <property type="project" value="InterPro"/>
</dbReference>
<dbReference type="Pfam" id="PF21129">
    <property type="entry name" value="TibC_1st"/>
    <property type="match status" value="1"/>
</dbReference>
<evidence type="ECO:0000313" key="2">
    <source>
        <dbReference type="EMBL" id="NMD89161.1"/>
    </source>
</evidence>
<dbReference type="Proteomes" id="UP000576225">
    <property type="component" value="Unassembled WGS sequence"/>
</dbReference>
<dbReference type="InterPro" id="IPR030929">
    <property type="entry name" value="Aah/TibC-like"/>
</dbReference>